<dbReference type="PANTHER" id="PTHR30532:SF24">
    <property type="entry name" value="FERRIC ENTEROBACTIN-BINDING PERIPLASMIC PROTEIN FEPB"/>
    <property type="match status" value="1"/>
</dbReference>
<keyword evidence="5" id="KW-0732">Signal</keyword>
<dbReference type="GO" id="GO:1901678">
    <property type="term" value="P:iron coordination entity transport"/>
    <property type="evidence" value="ECO:0007669"/>
    <property type="project" value="UniProtKB-ARBA"/>
</dbReference>
<organism evidence="7 8">
    <name type="scientific">Gynuella sunshinyii YC6258</name>
    <dbReference type="NCBI Taxonomy" id="1445510"/>
    <lineage>
        <taxon>Bacteria</taxon>
        <taxon>Pseudomonadati</taxon>
        <taxon>Pseudomonadota</taxon>
        <taxon>Gammaproteobacteria</taxon>
        <taxon>Oceanospirillales</taxon>
        <taxon>Saccharospirillaceae</taxon>
        <taxon>Gynuella</taxon>
    </lineage>
</organism>
<dbReference type="InterPro" id="IPR051313">
    <property type="entry name" value="Bact_iron-sidero_bind"/>
</dbReference>
<gene>
    <name evidence="7" type="ORF">YC6258_02770</name>
</gene>
<dbReference type="Gene3D" id="3.40.50.1980">
    <property type="entry name" value="Nitrogenase molybdenum iron protein domain"/>
    <property type="match status" value="2"/>
</dbReference>
<evidence type="ECO:0000313" key="7">
    <source>
        <dbReference type="EMBL" id="AJQ94808.1"/>
    </source>
</evidence>
<dbReference type="EMBL" id="CP007142">
    <property type="protein sequence ID" value="AJQ94808.1"/>
    <property type="molecule type" value="Genomic_DNA"/>
</dbReference>
<dbReference type="FunFam" id="3.40.50.1980:FF:000009">
    <property type="entry name" value="Iron-enterobactin transporter periplasmic binding protein"/>
    <property type="match status" value="1"/>
</dbReference>
<keyword evidence="3" id="KW-0813">Transport</keyword>
<dbReference type="STRING" id="1445510.YC6258_02770"/>
<evidence type="ECO:0000256" key="4">
    <source>
        <dbReference type="ARBA" id="ARBA00022496"/>
    </source>
</evidence>
<evidence type="ECO:0000256" key="2">
    <source>
        <dbReference type="ARBA" id="ARBA00008814"/>
    </source>
</evidence>
<dbReference type="KEGG" id="gsn:YC6258_02770"/>
<comment type="similarity">
    <text evidence="2">Belongs to the bacterial solute-binding protein 8 family.</text>
</comment>
<evidence type="ECO:0000256" key="1">
    <source>
        <dbReference type="ARBA" id="ARBA00004196"/>
    </source>
</evidence>
<evidence type="ECO:0000256" key="3">
    <source>
        <dbReference type="ARBA" id="ARBA00022448"/>
    </source>
</evidence>
<sequence length="349" mass="37977">MVMLNTIVSVDAWSRTVTLLTSRFTVLWFVCLLAGCHSANEDKNSALPVADIEGWPRTFSTIAGEVTLNQPPLRIVSTSVTLTGSLLAINAPVIASGGTNANTAVADQHGFFRQWSTVAQERGLKPLYQMEPNAEAIVSVNPDLIIIAATGGDSALKLYDQLASVAPTMVVSYDDKSWQQLARLFGEISGHEEDADELIRAYDQRVAHVRQAIQLPPQPSTALVYYEDGSGANVWTEESAQGRLLGDLGFTLADIPESVRGNESQGKRHDIVQLSGEKFADGLNGASLLLFAADDTMISQLKQNPFLSHVSAVRNDQLYAMGLDTFRLDYYSSSHMLNQIETLFAASIR</sequence>
<accession>A0A0C5VN81</accession>
<dbReference type="PATRIC" id="fig|1445510.3.peg.2727"/>
<comment type="subcellular location">
    <subcellularLocation>
        <location evidence="1">Cell envelope</location>
    </subcellularLocation>
</comment>
<keyword evidence="4" id="KW-0408">Iron</keyword>
<protein>
    <submittedName>
        <fullName evidence="7">ABC-type Fe2+-enterobactin transport system, periplasmic component</fullName>
    </submittedName>
</protein>
<evidence type="ECO:0000313" key="8">
    <source>
        <dbReference type="Proteomes" id="UP000032266"/>
    </source>
</evidence>
<keyword evidence="4" id="KW-0406">Ion transport</keyword>
<reference evidence="7 8" key="1">
    <citation type="submission" date="2014-01" db="EMBL/GenBank/DDBJ databases">
        <title>Full genme sequencing of cellulolytic bacterium Gynuella sunshinyii YC6258T gen. nov., sp. nov.</title>
        <authorList>
            <person name="Khan H."/>
            <person name="Chung E.J."/>
            <person name="Chung Y.R."/>
        </authorList>
    </citation>
    <scope>NUCLEOTIDE SEQUENCE [LARGE SCALE GENOMIC DNA]</scope>
    <source>
        <strain evidence="7 8">YC6258</strain>
    </source>
</reference>
<evidence type="ECO:0000256" key="5">
    <source>
        <dbReference type="ARBA" id="ARBA00022729"/>
    </source>
</evidence>
<dbReference type="AlphaFoldDB" id="A0A0C5VN81"/>
<dbReference type="SUPFAM" id="SSF53807">
    <property type="entry name" value="Helical backbone' metal receptor"/>
    <property type="match status" value="1"/>
</dbReference>
<name>A0A0C5VN81_9GAMM</name>
<dbReference type="HOGENOM" id="CLU_038034_4_0_6"/>
<feature type="domain" description="Fe/B12 periplasmic-binding" evidence="6">
    <location>
        <begin position="74"/>
        <end position="348"/>
    </location>
</feature>
<dbReference type="InterPro" id="IPR002491">
    <property type="entry name" value="ABC_transptr_periplasmic_BD"/>
</dbReference>
<keyword evidence="4" id="KW-0410">Iron transport</keyword>
<evidence type="ECO:0000259" key="6">
    <source>
        <dbReference type="PROSITE" id="PS50983"/>
    </source>
</evidence>
<dbReference type="Proteomes" id="UP000032266">
    <property type="component" value="Chromosome"/>
</dbReference>
<dbReference type="NCBIfam" id="NF008200">
    <property type="entry name" value="PRK10957.1"/>
    <property type="match status" value="1"/>
</dbReference>
<dbReference type="Pfam" id="PF01497">
    <property type="entry name" value="Peripla_BP_2"/>
    <property type="match status" value="1"/>
</dbReference>
<dbReference type="GO" id="GO:0030288">
    <property type="term" value="C:outer membrane-bounded periplasmic space"/>
    <property type="evidence" value="ECO:0007669"/>
    <property type="project" value="TreeGrafter"/>
</dbReference>
<dbReference type="PROSITE" id="PS50983">
    <property type="entry name" value="FE_B12_PBP"/>
    <property type="match status" value="1"/>
</dbReference>
<proteinExistence type="inferred from homology"/>
<dbReference type="PANTHER" id="PTHR30532">
    <property type="entry name" value="IRON III DICITRATE-BINDING PERIPLASMIC PROTEIN"/>
    <property type="match status" value="1"/>
</dbReference>
<dbReference type="CDD" id="cd01146">
    <property type="entry name" value="FhuD"/>
    <property type="match status" value="1"/>
</dbReference>
<keyword evidence="8" id="KW-1185">Reference proteome</keyword>